<evidence type="ECO:0000313" key="3">
    <source>
        <dbReference type="Proteomes" id="UP000070133"/>
    </source>
</evidence>
<proteinExistence type="predicted"/>
<reference evidence="2 3" key="1">
    <citation type="submission" date="2015-07" db="EMBL/GenBank/DDBJ databases">
        <title>Comparative genomics of the Sigatoka disease complex on banana suggests a link between parallel evolutionary changes in Pseudocercospora fijiensis and Pseudocercospora eumusae and increased virulence on the banana host.</title>
        <authorList>
            <person name="Chang T.-C."/>
            <person name="Salvucci A."/>
            <person name="Crous P.W."/>
            <person name="Stergiopoulos I."/>
        </authorList>
    </citation>
    <scope>NUCLEOTIDE SEQUENCE [LARGE SCALE GENOMIC DNA]</scope>
    <source>
        <strain evidence="2 3">CBS 114824</strain>
    </source>
</reference>
<sequence>MSSPLLQALLTLPTECAKCKMRIHNHVLDYRLTTGSGRKHCSCSVCAEPLDFSSRFRHAALYHNLEAAPYGVALKPNTSYLVRPNLVTLEQFPAYRVLRTEDTTSRFPVPDEIEHEATNLMYIYCTGSNPQETGHWHECACSNIPISGEQCQNSNLEAIQRLRSQRRKQFLLVQERARESDQEQDCGREQEQEQENEEAQQPAVKRSRKRRAEEHEEAQQPAVKRSRKRRAEEPSLKQAINRVHGLPLPPLFPNGQQASPNGQDQTSLDSPTGLHVDYTPAQLPATGGLVSTQSLSLCQPWEMPEYLDGHSHPCSGSMLPAPVAQYTLNSPASTQIHGLPYVSPYQAPCFYGQPEAVYPVSEPSHFFAATNPVLTGYTFIDTPFGVGNEVIPGAEYTEN</sequence>
<feature type="region of interest" description="Disordered" evidence="1">
    <location>
        <begin position="175"/>
        <end position="274"/>
    </location>
</feature>
<gene>
    <name evidence="2" type="ORF">AC578_4016</name>
</gene>
<feature type="compositionally biased region" description="Basic and acidic residues" evidence="1">
    <location>
        <begin position="175"/>
        <end position="191"/>
    </location>
</feature>
<evidence type="ECO:0000256" key="1">
    <source>
        <dbReference type="SAM" id="MobiDB-lite"/>
    </source>
</evidence>
<dbReference type="AlphaFoldDB" id="A0A139HE03"/>
<dbReference type="Proteomes" id="UP000070133">
    <property type="component" value="Unassembled WGS sequence"/>
</dbReference>
<feature type="compositionally biased region" description="Polar residues" evidence="1">
    <location>
        <begin position="254"/>
        <end position="270"/>
    </location>
</feature>
<dbReference type="OrthoDB" id="10602564at2759"/>
<accession>A0A139HE03</accession>
<comment type="caution">
    <text evidence="2">The sequence shown here is derived from an EMBL/GenBank/DDBJ whole genome shotgun (WGS) entry which is preliminary data.</text>
</comment>
<evidence type="ECO:0000313" key="2">
    <source>
        <dbReference type="EMBL" id="KXT00657.1"/>
    </source>
</evidence>
<name>A0A139HE03_9PEZI</name>
<protein>
    <submittedName>
        <fullName evidence="2">Uncharacterized protein</fullName>
    </submittedName>
</protein>
<organism evidence="2 3">
    <name type="scientific">Pseudocercospora eumusae</name>
    <dbReference type="NCBI Taxonomy" id="321146"/>
    <lineage>
        <taxon>Eukaryota</taxon>
        <taxon>Fungi</taxon>
        <taxon>Dikarya</taxon>
        <taxon>Ascomycota</taxon>
        <taxon>Pezizomycotina</taxon>
        <taxon>Dothideomycetes</taxon>
        <taxon>Dothideomycetidae</taxon>
        <taxon>Mycosphaerellales</taxon>
        <taxon>Mycosphaerellaceae</taxon>
        <taxon>Pseudocercospora</taxon>
    </lineage>
</organism>
<dbReference type="EMBL" id="LFZN01000069">
    <property type="protein sequence ID" value="KXT00657.1"/>
    <property type="molecule type" value="Genomic_DNA"/>
</dbReference>
<keyword evidence="3" id="KW-1185">Reference proteome</keyword>